<dbReference type="Proteomes" id="UP000033874">
    <property type="component" value="Unassembled WGS sequence"/>
</dbReference>
<dbReference type="EMBL" id="LBIC01000001">
    <property type="protein sequence ID" value="KKW94164.1"/>
    <property type="molecule type" value="Genomic_DNA"/>
</dbReference>
<comment type="caution">
    <text evidence="2">The sequence shown here is derived from an EMBL/GenBank/DDBJ whole genome shotgun (WGS) entry which is preliminary data.</text>
</comment>
<evidence type="ECO:0000313" key="2">
    <source>
        <dbReference type="EMBL" id="KKW94164.1"/>
    </source>
</evidence>
<dbReference type="PROSITE" id="PS50404">
    <property type="entry name" value="GST_NTER"/>
    <property type="match status" value="1"/>
</dbReference>
<organism evidence="2 3">
    <name type="scientific">Sphingobium chungbukense</name>
    <dbReference type="NCBI Taxonomy" id="56193"/>
    <lineage>
        <taxon>Bacteria</taxon>
        <taxon>Pseudomonadati</taxon>
        <taxon>Pseudomonadota</taxon>
        <taxon>Alphaproteobacteria</taxon>
        <taxon>Sphingomonadales</taxon>
        <taxon>Sphingomonadaceae</taxon>
        <taxon>Sphingobium</taxon>
    </lineage>
</organism>
<accession>A0A0M3B025</accession>
<dbReference type="PANTHER" id="PTHR43968:SF6">
    <property type="entry name" value="GLUTATHIONE S-TRANSFERASE OMEGA"/>
    <property type="match status" value="1"/>
</dbReference>
<dbReference type="Pfam" id="PF13410">
    <property type="entry name" value="GST_C_2"/>
    <property type="match status" value="1"/>
</dbReference>
<sequence>MRARLALLASGQVVELREVVLRDKPASMLAISPKGTVPVLLLPDGRVLEESLDIMHWALGQNDPEHMLAGEDSTLIAANDGPFKSHLDRYKYASRHGSDPMEHRDEAMAWLATLEMRLERSVYLTGDRQSLTDIAIFPFVRQFAATEPEWFAAQSLPRVQRWLDGYLGSELFARAMIRLKPWVEGDEPLLLR</sequence>
<dbReference type="AlphaFoldDB" id="A0A0M3B025"/>
<evidence type="ECO:0000313" key="3">
    <source>
        <dbReference type="Proteomes" id="UP000033874"/>
    </source>
</evidence>
<dbReference type="PANTHER" id="PTHR43968">
    <property type="match status" value="1"/>
</dbReference>
<keyword evidence="2" id="KW-0808">Transferase</keyword>
<dbReference type="InterPro" id="IPR036249">
    <property type="entry name" value="Thioredoxin-like_sf"/>
</dbReference>
<protein>
    <submittedName>
        <fullName evidence="2">Glutathione S-transferase</fullName>
    </submittedName>
</protein>
<proteinExistence type="predicted"/>
<dbReference type="GO" id="GO:0016740">
    <property type="term" value="F:transferase activity"/>
    <property type="evidence" value="ECO:0007669"/>
    <property type="project" value="UniProtKB-KW"/>
</dbReference>
<dbReference type="Gene3D" id="3.40.30.10">
    <property type="entry name" value="Glutaredoxin"/>
    <property type="match status" value="1"/>
</dbReference>
<name>A0A0M3B025_9SPHN</name>
<dbReference type="InterPro" id="IPR004045">
    <property type="entry name" value="Glutathione_S-Trfase_N"/>
</dbReference>
<dbReference type="CDD" id="cd03196">
    <property type="entry name" value="GST_C_5"/>
    <property type="match status" value="1"/>
</dbReference>
<reference evidence="2 3" key="1">
    <citation type="submission" date="2015-04" db="EMBL/GenBank/DDBJ databases">
        <title>Genome sequence of aromatic hydrocarbons-degrading Sphingobium chungbukense DJ77.</title>
        <authorList>
            <person name="Kim Y.-C."/>
            <person name="Chae J.-C."/>
        </authorList>
    </citation>
    <scope>NUCLEOTIDE SEQUENCE [LARGE SCALE GENOMIC DNA]</scope>
    <source>
        <strain evidence="2 3">DJ77</strain>
    </source>
</reference>
<dbReference type="PATRIC" id="fig|56193.3.peg.704"/>
<dbReference type="GO" id="GO:0005737">
    <property type="term" value="C:cytoplasm"/>
    <property type="evidence" value="ECO:0007669"/>
    <property type="project" value="TreeGrafter"/>
</dbReference>
<dbReference type="Pfam" id="PF13417">
    <property type="entry name" value="GST_N_3"/>
    <property type="match status" value="1"/>
</dbReference>
<dbReference type="SUPFAM" id="SSF47616">
    <property type="entry name" value="GST C-terminal domain-like"/>
    <property type="match status" value="1"/>
</dbReference>
<dbReference type="STRING" id="56193.YP76_03450"/>
<dbReference type="InterPro" id="IPR036282">
    <property type="entry name" value="Glutathione-S-Trfase_C_sf"/>
</dbReference>
<dbReference type="SUPFAM" id="SSF52833">
    <property type="entry name" value="Thioredoxin-like"/>
    <property type="match status" value="1"/>
</dbReference>
<keyword evidence="3" id="KW-1185">Reference proteome</keyword>
<feature type="domain" description="GST N-terminal" evidence="1">
    <location>
        <begin position="1"/>
        <end position="66"/>
    </location>
</feature>
<gene>
    <name evidence="2" type="ORF">YP76_03450</name>
</gene>
<dbReference type="InterPro" id="IPR050983">
    <property type="entry name" value="GST_Omega/HSP26"/>
</dbReference>
<evidence type="ECO:0000259" key="1">
    <source>
        <dbReference type="PROSITE" id="PS50404"/>
    </source>
</evidence>
<dbReference type="Gene3D" id="1.20.1050.10">
    <property type="match status" value="1"/>
</dbReference>